<sequence>MNKYLIMSSSDINEDENIIEANTLTEALIDYIENSTYGVSIDINILKKTIVPLNETKELIEYINALFLNWEDMIIDIYLLGEHIYNSKDLKR</sequence>
<evidence type="ECO:0000313" key="1">
    <source>
        <dbReference type="EMBL" id="DAF47533.1"/>
    </source>
</evidence>
<name>A0A8S5S979_9VIRU</name>
<reference evidence="1" key="1">
    <citation type="journal article" date="2021" name="Proc. Natl. Acad. Sci. U.S.A.">
        <title>A Catalog of Tens of Thousands of Viruses from Human Metagenomes Reveals Hidden Associations with Chronic Diseases.</title>
        <authorList>
            <person name="Tisza M.J."/>
            <person name="Buck C.B."/>
        </authorList>
    </citation>
    <scope>NUCLEOTIDE SEQUENCE</scope>
    <source>
        <strain evidence="1">CtGns7</strain>
    </source>
</reference>
<protein>
    <submittedName>
        <fullName evidence="1">Uncharacterized protein</fullName>
    </submittedName>
</protein>
<proteinExistence type="predicted"/>
<dbReference type="EMBL" id="BK032555">
    <property type="protein sequence ID" value="DAF47533.1"/>
    <property type="molecule type" value="Genomic_DNA"/>
</dbReference>
<organism evidence="1">
    <name type="scientific">Phage sp. ctGns7</name>
    <dbReference type="NCBI Taxonomy" id="2828003"/>
    <lineage>
        <taxon>Viruses</taxon>
    </lineage>
</organism>
<accession>A0A8S5S979</accession>